<evidence type="ECO:0000313" key="2">
    <source>
        <dbReference type="Proteomes" id="UP000053593"/>
    </source>
</evidence>
<dbReference type="AlphaFoldDB" id="A0A0D0BKT7"/>
<dbReference type="EMBL" id="KN834807">
    <property type="protein sequence ID" value="KIK55366.1"/>
    <property type="molecule type" value="Genomic_DNA"/>
</dbReference>
<proteinExistence type="predicted"/>
<gene>
    <name evidence="1" type="ORF">GYMLUDRAFT_248778</name>
</gene>
<protein>
    <recommendedName>
        <fullName evidence="3">F-box domain-containing protein</fullName>
    </recommendedName>
</protein>
<dbReference type="HOGENOM" id="CLU_1094401_0_0_1"/>
<name>A0A0D0BKT7_9AGAR</name>
<evidence type="ECO:0000313" key="1">
    <source>
        <dbReference type="EMBL" id="KIK55366.1"/>
    </source>
</evidence>
<reference evidence="1 2" key="1">
    <citation type="submission" date="2014-04" db="EMBL/GenBank/DDBJ databases">
        <title>Evolutionary Origins and Diversification of the Mycorrhizal Mutualists.</title>
        <authorList>
            <consortium name="DOE Joint Genome Institute"/>
            <consortium name="Mycorrhizal Genomics Consortium"/>
            <person name="Kohler A."/>
            <person name="Kuo A."/>
            <person name="Nagy L.G."/>
            <person name="Floudas D."/>
            <person name="Copeland A."/>
            <person name="Barry K.W."/>
            <person name="Cichocki N."/>
            <person name="Veneault-Fourrey C."/>
            <person name="LaButti K."/>
            <person name="Lindquist E.A."/>
            <person name="Lipzen A."/>
            <person name="Lundell T."/>
            <person name="Morin E."/>
            <person name="Murat C."/>
            <person name="Riley R."/>
            <person name="Ohm R."/>
            <person name="Sun H."/>
            <person name="Tunlid A."/>
            <person name="Henrissat B."/>
            <person name="Grigoriev I.V."/>
            <person name="Hibbett D.S."/>
            <person name="Martin F."/>
        </authorList>
    </citation>
    <scope>NUCLEOTIDE SEQUENCE [LARGE SCALE GENOMIC DNA]</scope>
    <source>
        <strain evidence="1 2">FD-317 M1</strain>
    </source>
</reference>
<evidence type="ECO:0008006" key="3">
    <source>
        <dbReference type="Google" id="ProtNLM"/>
    </source>
</evidence>
<organism evidence="1 2">
    <name type="scientific">Collybiopsis luxurians FD-317 M1</name>
    <dbReference type="NCBI Taxonomy" id="944289"/>
    <lineage>
        <taxon>Eukaryota</taxon>
        <taxon>Fungi</taxon>
        <taxon>Dikarya</taxon>
        <taxon>Basidiomycota</taxon>
        <taxon>Agaricomycotina</taxon>
        <taxon>Agaricomycetes</taxon>
        <taxon>Agaricomycetidae</taxon>
        <taxon>Agaricales</taxon>
        <taxon>Marasmiineae</taxon>
        <taxon>Omphalotaceae</taxon>
        <taxon>Collybiopsis</taxon>
        <taxon>Collybiopsis luxurians</taxon>
    </lineage>
</organism>
<sequence length="254" mass="28529">MFAYPTPTSLLRFCEDILLKLPSMEVFVYNVISPNLIQNISQLSYLSSLKLYFRIASRDITGVEILSCVSNLRLESFRLYFLSEAAEDHSLATICLPLATISHLKNFVTNSWLVVCGLASQKIIPQLQPLSAQKVEDLLLLYKLLHRIPTLVDLELDHVRWPEDAENPAAVLLGSPAQEAVKPSLSLSLFPVLRRLSIPLPLVYVFTGPHSLRQIELEGNWGVSDIEVADPRSLHSLQLSPDMKLFFCSSMPSR</sequence>
<keyword evidence="2" id="KW-1185">Reference proteome</keyword>
<dbReference type="Proteomes" id="UP000053593">
    <property type="component" value="Unassembled WGS sequence"/>
</dbReference>
<accession>A0A0D0BKT7</accession>